<dbReference type="InterPro" id="IPR051609">
    <property type="entry name" value="NmrA/Isoflavone_reductase-like"/>
</dbReference>
<dbReference type="Proteomes" id="UP000622797">
    <property type="component" value="Unassembled WGS sequence"/>
</dbReference>
<gene>
    <name evidence="5" type="ORF">FSARC_4459</name>
</gene>
<dbReference type="GO" id="GO:0016491">
    <property type="term" value="F:oxidoreductase activity"/>
    <property type="evidence" value="ECO:0007669"/>
    <property type="project" value="UniProtKB-KW"/>
</dbReference>
<dbReference type="InterPro" id="IPR036291">
    <property type="entry name" value="NAD(P)-bd_dom_sf"/>
</dbReference>
<keyword evidence="6" id="KW-1185">Reference proteome</keyword>
<proteinExistence type="predicted"/>
<feature type="region of interest" description="Disordered" evidence="3">
    <location>
        <begin position="298"/>
        <end position="317"/>
    </location>
</feature>
<feature type="compositionally biased region" description="Polar residues" evidence="3">
    <location>
        <begin position="307"/>
        <end position="317"/>
    </location>
</feature>
<evidence type="ECO:0000256" key="1">
    <source>
        <dbReference type="ARBA" id="ARBA00022857"/>
    </source>
</evidence>
<evidence type="ECO:0000259" key="4">
    <source>
        <dbReference type="Pfam" id="PF05368"/>
    </source>
</evidence>
<dbReference type="Gene3D" id="3.40.50.720">
    <property type="entry name" value="NAD(P)-binding Rossmann-like Domain"/>
    <property type="match status" value="1"/>
</dbReference>
<reference evidence="5" key="1">
    <citation type="journal article" date="2020" name="BMC Genomics">
        <title>Correction to: Identification and distribution of gene clusters required for synthesis of sphingolipid metabolism inhibitors in diverse species of the filamentous fungus Fusarium.</title>
        <authorList>
            <person name="Kim H.S."/>
            <person name="Lohmar J.M."/>
            <person name="Busman M."/>
            <person name="Brown D.W."/>
            <person name="Naumann T.A."/>
            <person name="Divon H.H."/>
            <person name="Lysoe E."/>
            <person name="Uhlig S."/>
            <person name="Proctor R.H."/>
        </authorList>
    </citation>
    <scope>NUCLEOTIDE SEQUENCE</scope>
    <source>
        <strain evidence="5">NRRL 20472</strain>
    </source>
</reference>
<dbReference type="InterPro" id="IPR008030">
    <property type="entry name" value="NmrA-like"/>
</dbReference>
<protein>
    <recommendedName>
        <fullName evidence="4">NmrA-like domain-containing protein</fullName>
    </recommendedName>
</protein>
<dbReference type="OrthoDB" id="5283654at2759"/>
<keyword evidence="1" id="KW-0521">NADP</keyword>
<reference evidence="5" key="2">
    <citation type="submission" date="2020-05" db="EMBL/GenBank/DDBJ databases">
        <authorList>
            <person name="Kim H.-S."/>
            <person name="Proctor R.H."/>
            <person name="Brown D.W."/>
        </authorList>
    </citation>
    <scope>NUCLEOTIDE SEQUENCE</scope>
    <source>
        <strain evidence="5">NRRL 20472</strain>
    </source>
</reference>
<evidence type="ECO:0000313" key="5">
    <source>
        <dbReference type="EMBL" id="KAF4968098.1"/>
    </source>
</evidence>
<dbReference type="EMBL" id="JABEXW010000208">
    <property type="protein sequence ID" value="KAF4968098.1"/>
    <property type="molecule type" value="Genomic_DNA"/>
</dbReference>
<organism evidence="5 6">
    <name type="scientific">Fusarium sarcochroum</name>
    <dbReference type="NCBI Taxonomy" id="1208366"/>
    <lineage>
        <taxon>Eukaryota</taxon>
        <taxon>Fungi</taxon>
        <taxon>Dikarya</taxon>
        <taxon>Ascomycota</taxon>
        <taxon>Pezizomycotina</taxon>
        <taxon>Sordariomycetes</taxon>
        <taxon>Hypocreomycetidae</taxon>
        <taxon>Hypocreales</taxon>
        <taxon>Nectriaceae</taxon>
        <taxon>Fusarium</taxon>
        <taxon>Fusarium lateritium species complex</taxon>
    </lineage>
</organism>
<feature type="region of interest" description="Disordered" evidence="3">
    <location>
        <begin position="818"/>
        <end position="838"/>
    </location>
</feature>
<dbReference type="Pfam" id="PF05368">
    <property type="entry name" value="NmrA"/>
    <property type="match status" value="1"/>
</dbReference>
<feature type="domain" description="NmrA-like" evidence="4">
    <location>
        <begin position="5"/>
        <end position="222"/>
    </location>
</feature>
<sequence>MSTFNRIAVYGHRGWASSAIMNALIAVGGPVTVLHRSDSDTSALPIGTPTREIDLQDSKSICNALKDIDILISLVGQQNINHQLALIGALPHTDVRLFVPSDLAYKISEEQMLIPSLKAKVDVEKAAEIAGIQTTVIRPGNFVESTFATTLLGIDVQGNRLVYTGNSEHESLNLCTRDYVAAAYAAIFPQTPIAKLGNRNIGLRELTCTGSEVAATLQRRHGMHPKVFRHGLEQTRREIEARIEKGDLTALAFSYRYPWGAGQQVKLVGDDIWDVQGYSKTTLEEVIAESRLGTYKELPPTLGGQSGSRRTGLSPNSCGQDQYWKRISGMEYLTASPTKIPRIKEFIKSILADSKLKESDDSHAISSQKDDMNKDAPGSLPGELMTSVLECLDYDNLCAIRLASRSAVNETSQTDWFKLYKAMRAISKGQDLGHPFTTAGLHNRSRLWGVCSRILEEYWPRKIAHDQELSDKSVVLKKVKNTIQPIMRYPYEPSLIWSTIGLVHTFVDGTRNSIGSKDIFTTSDDVQIPKKGWIIELVIITKEEIDEENLNKIVRKIVGLRFIFSRGDPVLVGQAEGDVRTIYPDSGHFVVGLQLAWAARKPISKIALLFQPMKKAPQDSIDRLKPRIVLDEAGVPIAPMNPETAGHLWKNDSPPKELDVVLLRTGFVTPDNTKDDTLVHVLVFGTTESDLGMISAIGVDAQLRGFEVCLDNGHEKWTRAIGHRNAMQYLSIDGRGGERILYFYVNFYDVARGIRFVTNRERHLIVGEPGSRDLRFPPEEPQYRFDSLMGIYCHWSNRNTPGTDLTCVGAFSRKFSPAPTRPPNLPKDARGRYWTPNPPPRGIKEVGTIYGKREFKNRFNRVTHIPSEDATVSWLDCSRPIESIKAGLCHGAESAQLPLLSLSFKYADDQTTPSFGPTEFSSPKDTLGVNRNHWCWWVQGLRRDNELEEHCHYTQDEWNIERSYLKFVPLWIGGDGALTGLRFITQDGKQSPAWGYCVGARGAKPVKLPLQAQNRNRAAGLKLFIDSINREVTREDFVVVAVQLVGFNKV</sequence>
<evidence type="ECO:0000313" key="6">
    <source>
        <dbReference type="Proteomes" id="UP000622797"/>
    </source>
</evidence>
<name>A0A8H4U1L5_9HYPO</name>
<dbReference type="AlphaFoldDB" id="A0A8H4U1L5"/>
<keyword evidence="2" id="KW-0560">Oxidoreductase</keyword>
<dbReference type="PANTHER" id="PTHR47706:SF9">
    <property type="entry name" value="NMRA-LIKE DOMAIN-CONTAINING PROTEIN-RELATED"/>
    <property type="match status" value="1"/>
</dbReference>
<comment type="caution">
    <text evidence="5">The sequence shown here is derived from an EMBL/GenBank/DDBJ whole genome shotgun (WGS) entry which is preliminary data.</text>
</comment>
<evidence type="ECO:0000256" key="3">
    <source>
        <dbReference type="SAM" id="MobiDB-lite"/>
    </source>
</evidence>
<evidence type="ECO:0000256" key="2">
    <source>
        <dbReference type="ARBA" id="ARBA00023002"/>
    </source>
</evidence>
<dbReference type="PANTHER" id="PTHR47706">
    <property type="entry name" value="NMRA-LIKE FAMILY PROTEIN"/>
    <property type="match status" value="1"/>
</dbReference>
<dbReference type="SUPFAM" id="SSF51735">
    <property type="entry name" value="NAD(P)-binding Rossmann-fold domains"/>
    <property type="match status" value="1"/>
</dbReference>
<accession>A0A8H4U1L5</accession>